<dbReference type="Pfam" id="PF07396">
    <property type="entry name" value="Porin_O_P"/>
    <property type="match status" value="1"/>
</dbReference>
<dbReference type="Proteomes" id="UP000016023">
    <property type="component" value="Unassembled WGS sequence"/>
</dbReference>
<dbReference type="RefSeq" id="WP_006951329.1">
    <property type="nucleotide sequence ID" value="NZ_JH594521.1"/>
</dbReference>
<keyword evidence="1" id="KW-0732">Signal</keyword>
<accession>H1Q0D9</accession>
<evidence type="ECO:0000256" key="1">
    <source>
        <dbReference type="SAM" id="SignalP"/>
    </source>
</evidence>
<evidence type="ECO:0000313" key="3">
    <source>
        <dbReference type="Proteomes" id="UP000016023"/>
    </source>
</evidence>
<dbReference type="InterPro" id="IPR010870">
    <property type="entry name" value="Porin_O/P"/>
</dbReference>
<dbReference type="HOGENOM" id="CLU_769158_0_0_10"/>
<gene>
    <name evidence="2" type="ORF">HMPREF9140_00377</name>
</gene>
<name>H1Q0D9_9BACT</name>
<feature type="signal peptide" evidence="1">
    <location>
        <begin position="1"/>
        <end position="19"/>
    </location>
</feature>
<feature type="chain" id="PRO_5003551943" description="Porin domain-containing protein" evidence="1">
    <location>
        <begin position="20"/>
        <end position="340"/>
    </location>
</feature>
<dbReference type="AlphaFoldDB" id="H1Q0D9"/>
<proteinExistence type="predicted"/>
<evidence type="ECO:0008006" key="4">
    <source>
        <dbReference type="Google" id="ProtNLM"/>
    </source>
</evidence>
<keyword evidence="3" id="KW-1185">Reference proteome</keyword>
<dbReference type="STRING" id="883158.HMPREF9140_00377"/>
<sequence>MKLKSIVIFLLSGSSVAMAQTDSITQEQRRPLNLTVEARADYQRASSDGTNIKEASGFKGNIVDVVLKGHITSKFSYAYRQRLNTINKDKSFFDSTDWLNIRYQANDNIAVTAGKSIVWVGGWELEPAPIDCYALSEFCYNFSCYQWGVSADFTINNGKDNFTAQVCQSPFWSMSPDTYSYNIMWHGQHGFFEPLWSINMMEYEPNKFINYIALGNRFHLGPVRIDLDLLNRASSGQTFIRRDCTIAGQVCYRPITQLNLFAKVSYDVNKSGTTADHCVYNGTEITRIGGGAEYFPLKDERIRIHGYYSYAFGKNTNPNGVLTDKYSLLNLGVTWRMKVL</sequence>
<protein>
    <recommendedName>
        <fullName evidence="4">Porin domain-containing protein</fullName>
    </recommendedName>
</protein>
<evidence type="ECO:0000313" key="2">
    <source>
        <dbReference type="EMBL" id="EHO73896.1"/>
    </source>
</evidence>
<reference evidence="2 3" key="1">
    <citation type="submission" date="2011-12" db="EMBL/GenBank/DDBJ databases">
        <title>The Genome Sequence of Prevotella micans F0438.</title>
        <authorList>
            <consortium name="The Broad Institute Genome Sequencing Platform"/>
            <person name="Earl A."/>
            <person name="Ward D."/>
            <person name="Feldgarden M."/>
            <person name="Gevers D."/>
            <person name="Izard J."/>
            <person name="Baranova O.V."/>
            <person name="Blanton J.M."/>
            <person name="Wade W.G."/>
            <person name="Dewhirst F.E."/>
            <person name="Young S.K."/>
            <person name="Zeng Q."/>
            <person name="Gargeya S."/>
            <person name="Fitzgerald M."/>
            <person name="Haas B."/>
            <person name="Abouelleil A."/>
            <person name="Alvarado L."/>
            <person name="Arachchi H.M."/>
            <person name="Berlin A."/>
            <person name="Chapman S.B."/>
            <person name="Gearin G."/>
            <person name="Goldberg J."/>
            <person name="Griggs A."/>
            <person name="Gujja S."/>
            <person name="Hansen M."/>
            <person name="Heiman D."/>
            <person name="Howarth C."/>
            <person name="Larimer J."/>
            <person name="Lui A."/>
            <person name="MacDonald P.J.P."/>
            <person name="McCowen C."/>
            <person name="Montmayeur A."/>
            <person name="Murphy C."/>
            <person name="Neiman D."/>
            <person name="Pearson M."/>
            <person name="Priest M."/>
            <person name="Roberts A."/>
            <person name="Saif S."/>
            <person name="Shea T."/>
            <person name="Sisk P."/>
            <person name="Stolte C."/>
            <person name="Sykes S."/>
            <person name="Wortman J."/>
            <person name="Nusbaum C."/>
            <person name="Birren B."/>
        </authorList>
    </citation>
    <scope>NUCLEOTIDE SEQUENCE [LARGE SCALE GENOMIC DNA]</scope>
    <source>
        <strain evidence="2 3">F0438</strain>
    </source>
</reference>
<dbReference type="PATRIC" id="fig|883158.3.peg.391"/>
<dbReference type="EMBL" id="AGWK01000013">
    <property type="protein sequence ID" value="EHO73896.1"/>
    <property type="molecule type" value="Genomic_DNA"/>
</dbReference>
<organism evidence="2 3">
    <name type="scientific">Prevotella micans F0438</name>
    <dbReference type="NCBI Taxonomy" id="883158"/>
    <lineage>
        <taxon>Bacteria</taxon>
        <taxon>Pseudomonadati</taxon>
        <taxon>Bacteroidota</taxon>
        <taxon>Bacteroidia</taxon>
        <taxon>Bacteroidales</taxon>
        <taxon>Prevotellaceae</taxon>
        <taxon>Prevotella</taxon>
    </lineage>
</organism>
<dbReference type="eggNOG" id="COG3637">
    <property type="taxonomic scope" value="Bacteria"/>
</dbReference>
<comment type="caution">
    <text evidence="2">The sequence shown here is derived from an EMBL/GenBank/DDBJ whole genome shotgun (WGS) entry which is preliminary data.</text>
</comment>